<dbReference type="PANTHER" id="PTHR30121:SF6">
    <property type="entry name" value="SLR6007 PROTEIN"/>
    <property type="match status" value="1"/>
</dbReference>
<comment type="caution">
    <text evidence="3">The sequence shown here is derived from an EMBL/GenBank/DDBJ whole genome shotgun (WGS) entry which is preliminary data.</text>
</comment>
<dbReference type="InterPro" id="IPR003593">
    <property type="entry name" value="AAA+_ATPase"/>
</dbReference>
<feature type="compositionally biased region" description="Polar residues" evidence="1">
    <location>
        <begin position="1"/>
        <end position="22"/>
    </location>
</feature>
<gene>
    <name evidence="3" type="ORF">I8748_20190</name>
</gene>
<accession>A0A8J7HY54</accession>
<name>A0A8J7HY54_9NOST</name>
<dbReference type="SUPFAM" id="SSF52540">
    <property type="entry name" value="P-loop containing nucleoside triphosphate hydrolases"/>
    <property type="match status" value="1"/>
</dbReference>
<evidence type="ECO:0000256" key="1">
    <source>
        <dbReference type="SAM" id="MobiDB-lite"/>
    </source>
</evidence>
<reference evidence="3 4" key="1">
    <citation type="journal article" date="2021" name="Int. J. Syst. Evol. Microbiol.">
        <title>Amazonocrinis nigriterrae gen. nov., sp. nov., Atlanticothrix silvestris gen. nov., sp. nov. and Dendronalium phyllosphericum gen. nov., sp. nov., nostocacean cyanobacteria from Brazilian environments.</title>
        <authorList>
            <person name="Alvarenga D.O."/>
            <person name="Andreote A.P.D."/>
            <person name="Branco L.H.Z."/>
            <person name="Delbaje E."/>
            <person name="Cruz R.B."/>
            <person name="Varani A.M."/>
            <person name="Fiore M.F."/>
        </authorList>
    </citation>
    <scope>NUCLEOTIDE SEQUENCE [LARGE SCALE GENOMIC DNA]</scope>
    <source>
        <strain evidence="3 4">CENA67</strain>
    </source>
</reference>
<dbReference type="AlphaFoldDB" id="A0A8J7HY54"/>
<dbReference type="RefSeq" id="WP_198126310.1">
    <property type="nucleotide sequence ID" value="NZ_JAECZC010000043.1"/>
</dbReference>
<dbReference type="Proteomes" id="UP000632766">
    <property type="component" value="Unassembled WGS sequence"/>
</dbReference>
<sequence length="362" mass="39695">MPKPLPQQTLKPNQSKKSSAESATDGILLGDKVWWNPTKLPNGHVAIIGASGSGKTQTIKALAYEITRFISSVRCILIDFHGDQELPGEVYYPLNMESPFGINPLVVDLDTKGGGPSLQCIAVAAILKKALTMGVNQEGLIINILTSCYKQRGIIQDDPATWRREPPTFADVRQEIESRIESGCKESQKLALKLAAMFEYGIFTKPQPSLDAGQIIRFDLSALGKVPGLGAIAAEAIIKQVMDSHRILGEIEGKIPRSYIFIDESKEAKDSKSLNLVFADGRKYGLCAAVGSQKRKDMSDDVIMNSATKILLAVDQTEVKRTAKDFRFAEGLVSQLQPLEALVRMGTNGQRCKIKPFYERVD</sequence>
<keyword evidence="4" id="KW-1185">Reference proteome</keyword>
<dbReference type="SMART" id="SM00382">
    <property type="entry name" value="AAA"/>
    <property type="match status" value="1"/>
</dbReference>
<proteinExistence type="predicted"/>
<organism evidence="3 4">
    <name type="scientific">Amazonocrinis nigriterrae CENA67</name>
    <dbReference type="NCBI Taxonomy" id="2794033"/>
    <lineage>
        <taxon>Bacteria</taxon>
        <taxon>Bacillati</taxon>
        <taxon>Cyanobacteriota</taxon>
        <taxon>Cyanophyceae</taxon>
        <taxon>Nostocales</taxon>
        <taxon>Nostocaceae</taxon>
        <taxon>Amazonocrinis</taxon>
        <taxon>Amazonocrinis nigriterrae</taxon>
    </lineage>
</organism>
<evidence type="ECO:0000259" key="2">
    <source>
        <dbReference type="SMART" id="SM00382"/>
    </source>
</evidence>
<dbReference type="PANTHER" id="PTHR30121">
    <property type="entry name" value="UNCHARACTERIZED PROTEIN YJGR-RELATED"/>
    <property type="match status" value="1"/>
</dbReference>
<dbReference type="InterPro" id="IPR002789">
    <property type="entry name" value="HerA_central"/>
</dbReference>
<protein>
    <submittedName>
        <fullName evidence="3">DUF87 domain-containing protein</fullName>
    </submittedName>
</protein>
<evidence type="ECO:0000313" key="4">
    <source>
        <dbReference type="Proteomes" id="UP000632766"/>
    </source>
</evidence>
<dbReference type="EMBL" id="JAECZC010000043">
    <property type="protein sequence ID" value="MBH8564474.1"/>
    <property type="molecule type" value="Genomic_DNA"/>
</dbReference>
<feature type="region of interest" description="Disordered" evidence="1">
    <location>
        <begin position="1"/>
        <end position="23"/>
    </location>
</feature>
<dbReference type="InterPro" id="IPR027417">
    <property type="entry name" value="P-loop_NTPase"/>
</dbReference>
<feature type="domain" description="AAA+ ATPase" evidence="2">
    <location>
        <begin position="41"/>
        <end position="228"/>
    </location>
</feature>
<dbReference type="InterPro" id="IPR051162">
    <property type="entry name" value="T4SS_component"/>
</dbReference>
<dbReference type="Gene3D" id="3.40.50.300">
    <property type="entry name" value="P-loop containing nucleotide triphosphate hydrolases"/>
    <property type="match status" value="2"/>
</dbReference>
<evidence type="ECO:0000313" key="3">
    <source>
        <dbReference type="EMBL" id="MBH8564474.1"/>
    </source>
</evidence>
<dbReference type="Pfam" id="PF01935">
    <property type="entry name" value="DUF87"/>
    <property type="match status" value="1"/>
</dbReference>